<dbReference type="GO" id="GO:0006355">
    <property type="term" value="P:regulation of DNA-templated transcription"/>
    <property type="evidence" value="ECO:0007669"/>
    <property type="project" value="InterPro"/>
</dbReference>
<dbReference type="InterPro" id="IPR000792">
    <property type="entry name" value="Tscrpt_reg_LuxR_C"/>
</dbReference>
<reference evidence="3 4" key="1">
    <citation type="submission" date="2019-06" db="EMBL/GenBank/DDBJ databases">
        <title>Whole genome shotgun sequence of Streptomyces cacaoi subsp. cacaoi NBRC 12748.</title>
        <authorList>
            <person name="Hosoyama A."/>
            <person name="Uohara A."/>
            <person name="Ohji S."/>
            <person name="Ichikawa N."/>
        </authorList>
    </citation>
    <scope>NUCLEOTIDE SEQUENCE [LARGE SCALE GENOMIC DNA]</scope>
    <source>
        <strain evidence="3 4">NBRC 12748</strain>
    </source>
</reference>
<dbReference type="Proteomes" id="UP000319210">
    <property type="component" value="Unassembled WGS sequence"/>
</dbReference>
<evidence type="ECO:0000259" key="2">
    <source>
        <dbReference type="SMART" id="SM00421"/>
    </source>
</evidence>
<feature type="region of interest" description="Disordered" evidence="1">
    <location>
        <begin position="340"/>
        <end position="375"/>
    </location>
</feature>
<comment type="caution">
    <text evidence="3">The sequence shown here is derived from an EMBL/GenBank/DDBJ whole genome shotgun (WGS) entry which is preliminary data.</text>
</comment>
<name>A0A4Y3QZP2_STRCI</name>
<dbReference type="SUPFAM" id="SSF46785">
    <property type="entry name" value="Winged helix' DNA-binding domain"/>
    <property type="match status" value="1"/>
</dbReference>
<dbReference type="PANTHER" id="PTHR34293">
    <property type="entry name" value="HTH-TYPE TRANSCRIPTIONAL REGULATOR TRMBL2"/>
    <property type="match status" value="1"/>
</dbReference>
<evidence type="ECO:0000256" key="1">
    <source>
        <dbReference type="SAM" id="MobiDB-lite"/>
    </source>
</evidence>
<evidence type="ECO:0000313" key="3">
    <source>
        <dbReference type="EMBL" id="GEB50117.1"/>
    </source>
</evidence>
<dbReference type="SUPFAM" id="SSF46894">
    <property type="entry name" value="C-terminal effector domain of the bipartite response regulators"/>
    <property type="match status" value="1"/>
</dbReference>
<organism evidence="3 4">
    <name type="scientific">Streptomyces cacaoi</name>
    <dbReference type="NCBI Taxonomy" id="1898"/>
    <lineage>
        <taxon>Bacteria</taxon>
        <taxon>Bacillati</taxon>
        <taxon>Actinomycetota</taxon>
        <taxon>Actinomycetes</taxon>
        <taxon>Kitasatosporales</taxon>
        <taxon>Streptomycetaceae</taxon>
        <taxon>Streptomyces</taxon>
    </lineage>
</organism>
<dbReference type="GO" id="GO:0003677">
    <property type="term" value="F:DNA binding"/>
    <property type="evidence" value="ECO:0007669"/>
    <property type="project" value="InterPro"/>
</dbReference>
<protein>
    <recommendedName>
        <fullName evidence="2">HTH luxR-type domain-containing protein</fullName>
    </recommendedName>
</protein>
<evidence type="ECO:0000313" key="4">
    <source>
        <dbReference type="Proteomes" id="UP000319210"/>
    </source>
</evidence>
<dbReference type="PANTHER" id="PTHR34293:SF1">
    <property type="entry name" value="HTH-TYPE TRANSCRIPTIONAL REGULATOR TRMBL2"/>
    <property type="match status" value="1"/>
</dbReference>
<dbReference type="SMART" id="SM00421">
    <property type="entry name" value="HTH_LUXR"/>
    <property type="match status" value="1"/>
</dbReference>
<dbReference type="InterPro" id="IPR051797">
    <property type="entry name" value="TrmB-like"/>
</dbReference>
<dbReference type="EMBL" id="BJMM01000011">
    <property type="protein sequence ID" value="GEB50117.1"/>
    <property type="molecule type" value="Genomic_DNA"/>
</dbReference>
<feature type="domain" description="HTH luxR-type" evidence="2">
    <location>
        <begin position="276"/>
        <end position="333"/>
    </location>
</feature>
<dbReference type="RefSeq" id="WP_235865176.1">
    <property type="nucleotide sequence ID" value="NZ_JABELW010000008.1"/>
</dbReference>
<dbReference type="InterPro" id="IPR036390">
    <property type="entry name" value="WH_DNA-bd_sf"/>
</dbReference>
<dbReference type="InterPro" id="IPR016032">
    <property type="entry name" value="Sig_transdc_resp-reg_C-effctor"/>
</dbReference>
<dbReference type="Gene3D" id="1.10.10.10">
    <property type="entry name" value="Winged helix-like DNA-binding domain superfamily/Winged helix DNA-binding domain"/>
    <property type="match status" value="2"/>
</dbReference>
<dbReference type="InterPro" id="IPR036388">
    <property type="entry name" value="WH-like_DNA-bd_sf"/>
</dbReference>
<proteinExistence type="predicted"/>
<gene>
    <name evidence="3" type="ORF">SCA03_26680</name>
</gene>
<dbReference type="AlphaFoldDB" id="A0A4Y3QZP2"/>
<keyword evidence="4" id="KW-1185">Reference proteome</keyword>
<sequence length="375" mass="41140">MLDALDLDPVQQQIYEALVDGAVTVPDLRSALGLGTARVRAALESLERLNLVGRFDADRPQGRGGEERYLPVAPEVAFESLLVAREEELQRTRRHIQLLATRFRANSEGRDPLDLVEIVTGRAAVIRQVDQLQRSARGEIRGIDRPPYANSDPDRLDPKTGMMPVQAQMLGRGIAYRVIYDTEGLATFDHRLNTDIEACAELGEEARVMADTPTKMLIADDRLALIPLRAAPNELVSSVVVHPSGLLEVLCEFFEVLWGRALPISEYLAGRRPGASGGPDAEEARLLALLTTGMTDQVMARQLGVSYRTFQRRLHGLMERLGATTRFQLGMRAASLGWVPQATAPSPRRDAARSPASSRAGTRRGDVRTALNGHA</sequence>
<accession>A0A4Y3QZP2</accession>